<dbReference type="Gene3D" id="3.30.300.70">
    <property type="entry name" value="RimP-like superfamily, N-terminal"/>
    <property type="match status" value="1"/>
</dbReference>
<dbReference type="GO" id="GO:0006412">
    <property type="term" value="P:translation"/>
    <property type="evidence" value="ECO:0007669"/>
    <property type="project" value="TreeGrafter"/>
</dbReference>
<name>A0A9D1UQU9_9CORY</name>
<evidence type="ECO:0000256" key="2">
    <source>
        <dbReference type="ARBA" id="ARBA00022517"/>
    </source>
</evidence>
<keyword evidence="1 3" id="KW-0963">Cytoplasm</keyword>
<reference evidence="5" key="1">
    <citation type="journal article" date="2021" name="PeerJ">
        <title>Extensive microbial diversity within the chicken gut microbiome revealed by metagenomics and culture.</title>
        <authorList>
            <person name="Gilroy R."/>
            <person name="Ravi A."/>
            <person name="Getino M."/>
            <person name="Pursley I."/>
            <person name="Horton D.L."/>
            <person name="Alikhan N.F."/>
            <person name="Baker D."/>
            <person name="Gharbi K."/>
            <person name="Hall N."/>
            <person name="Watson M."/>
            <person name="Adriaenssens E.M."/>
            <person name="Foster-Nyarko E."/>
            <person name="Jarju S."/>
            <person name="Secka A."/>
            <person name="Antonio M."/>
            <person name="Oren A."/>
            <person name="Chaudhuri R.R."/>
            <person name="La Ragione R."/>
            <person name="Hildebrand F."/>
            <person name="Pallen M.J."/>
        </authorList>
    </citation>
    <scope>NUCLEOTIDE SEQUENCE</scope>
    <source>
        <strain evidence="5">4376</strain>
    </source>
</reference>
<dbReference type="PANTHER" id="PTHR33867:SF1">
    <property type="entry name" value="RIBOSOME MATURATION FACTOR RIMP"/>
    <property type="match status" value="1"/>
</dbReference>
<feature type="domain" description="Ribosome maturation factor RimP N-terminal" evidence="4">
    <location>
        <begin position="13"/>
        <end position="93"/>
    </location>
</feature>
<dbReference type="PANTHER" id="PTHR33867">
    <property type="entry name" value="RIBOSOME MATURATION FACTOR RIMP"/>
    <property type="match status" value="1"/>
</dbReference>
<dbReference type="GO" id="GO:0000028">
    <property type="term" value="P:ribosomal small subunit assembly"/>
    <property type="evidence" value="ECO:0007669"/>
    <property type="project" value="TreeGrafter"/>
</dbReference>
<evidence type="ECO:0000256" key="3">
    <source>
        <dbReference type="HAMAP-Rule" id="MF_01077"/>
    </source>
</evidence>
<dbReference type="AlphaFoldDB" id="A0A9D1UQU9"/>
<sequence>MAFPSKEELVSTLEPLVAEFGLVVEEIKISRAGAKSAVRIAVDSVSGEGERPDLDGLEEVSKSISTRFDAAEEAGELNFGPGYTLEVTTPGVDFPLTEARHWARNRGRTVVLPDNQRRRVAQVSESNVVLIAQVKKNVVVERHQLRDVAGAVVDVEFSAPPAKEMELVGLEWSEYAEFLGAESPQHGHTTEENK</sequence>
<comment type="function">
    <text evidence="3">Required for maturation of 30S ribosomal subunits.</text>
</comment>
<gene>
    <name evidence="3 5" type="primary">rimP</name>
    <name evidence="5" type="ORF">H9867_03875</name>
</gene>
<organism evidence="5 6">
    <name type="scientific">Candidatus Corynebacterium gallistercoris</name>
    <dbReference type="NCBI Taxonomy" id="2838530"/>
    <lineage>
        <taxon>Bacteria</taxon>
        <taxon>Bacillati</taxon>
        <taxon>Actinomycetota</taxon>
        <taxon>Actinomycetes</taxon>
        <taxon>Mycobacteriales</taxon>
        <taxon>Corynebacteriaceae</taxon>
        <taxon>Corynebacterium</taxon>
    </lineage>
</organism>
<comment type="subcellular location">
    <subcellularLocation>
        <location evidence="3">Cytoplasm</location>
    </subcellularLocation>
</comment>
<dbReference type="InterPro" id="IPR003728">
    <property type="entry name" value="Ribosome_maturation_RimP"/>
</dbReference>
<evidence type="ECO:0000313" key="6">
    <source>
        <dbReference type="Proteomes" id="UP000824189"/>
    </source>
</evidence>
<proteinExistence type="inferred from homology"/>
<dbReference type="SUPFAM" id="SSF75420">
    <property type="entry name" value="YhbC-like, N-terminal domain"/>
    <property type="match status" value="1"/>
</dbReference>
<accession>A0A9D1UQU9</accession>
<dbReference type="InterPro" id="IPR035956">
    <property type="entry name" value="RimP_N_sf"/>
</dbReference>
<comment type="similarity">
    <text evidence="3">Belongs to the RimP family.</text>
</comment>
<comment type="caution">
    <text evidence="5">The sequence shown here is derived from an EMBL/GenBank/DDBJ whole genome shotgun (WGS) entry which is preliminary data.</text>
</comment>
<reference evidence="5" key="2">
    <citation type="submission" date="2021-04" db="EMBL/GenBank/DDBJ databases">
        <authorList>
            <person name="Gilroy R."/>
        </authorList>
    </citation>
    <scope>NUCLEOTIDE SEQUENCE</scope>
    <source>
        <strain evidence="5">4376</strain>
    </source>
</reference>
<dbReference type="GO" id="GO:0005829">
    <property type="term" value="C:cytosol"/>
    <property type="evidence" value="ECO:0007669"/>
    <property type="project" value="TreeGrafter"/>
</dbReference>
<dbReference type="NCBIfam" id="NF000930">
    <property type="entry name" value="PRK00092.2-2"/>
    <property type="match status" value="1"/>
</dbReference>
<evidence type="ECO:0000313" key="5">
    <source>
        <dbReference type="EMBL" id="HIW95611.1"/>
    </source>
</evidence>
<evidence type="ECO:0000256" key="1">
    <source>
        <dbReference type="ARBA" id="ARBA00022490"/>
    </source>
</evidence>
<dbReference type="InterPro" id="IPR028989">
    <property type="entry name" value="RimP_N"/>
</dbReference>
<dbReference type="HAMAP" id="MF_01077">
    <property type="entry name" value="RimP"/>
    <property type="match status" value="1"/>
</dbReference>
<evidence type="ECO:0000259" key="4">
    <source>
        <dbReference type="Pfam" id="PF02576"/>
    </source>
</evidence>
<protein>
    <recommendedName>
        <fullName evidence="3">Ribosome maturation factor RimP</fullName>
    </recommendedName>
</protein>
<dbReference type="EMBL" id="DXFZ01000045">
    <property type="protein sequence ID" value="HIW95611.1"/>
    <property type="molecule type" value="Genomic_DNA"/>
</dbReference>
<keyword evidence="2 3" id="KW-0690">Ribosome biogenesis</keyword>
<dbReference type="Pfam" id="PF02576">
    <property type="entry name" value="RimP_N"/>
    <property type="match status" value="1"/>
</dbReference>
<dbReference type="Proteomes" id="UP000824189">
    <property type="component" value="Unassembled WGS sequence"/>
</dbReference>